<reference evidence="1 2" key="1">
    <citation type="submission" date="2016-07" db="EMBL/GenBank/DDBJ databases">
        <title>Characterization of three bacteriophages infecting bacteria isolated from shrimp culture pond water.</title>
        <authorList>
            <person name="Khoa H.V."/>
        </authorList>
    </citation>
    <scope>NUCLEOTIDE SEQUENCE [LARGE SCALE GENOMIC DNA]</scope>
</reference>
<protein>
    <submittedName>
        <fullName evidence="1">Uncharacterized protein</fullName>
    </submittedName>
</protein>
<dbReference type="Proteomes" id="UP000224877">
    <property type="component" value="Segment"/>
</dbReference>
<dbReference type="EMBL" id="LC168164">
    <property type="protein sequence ID" value="BAV39333.1"/>
    <property type="molecule type" value="Genomic_DNA"/>
</dbReference>
<organism evidence="1 2">
    <name type="scientific">Tenacibaculum phage pT24</name>
    <dbReference type="NCBI Taxonomy" id="1880590"/>
    <lineage>
        <taxon>Viruses</taxon>
        <taxon>Duplodnaviria</taxon>
        <taxon>Heunggongvirae</taxon>
        <taxon>Uroviricota</taxon>
        <taxon>Caudoviricetes</taxon>
        <taxon>Kungbxnavirus</taxon>
        <taxon>Kungbxnavirus pT24</taxon>
    </lineage>
</organism>
<gene>
    <name evidence="1" type="ORF">BPT24_209</name>
</gene>
<evidence type="ECO:0000313" key="1">
    <source>
        <dbReference type="EMBL" id="BAV39333.1"/>
    </source>
</evidence>
<accession>A0A1B4XWZ9</accession>
<keyword evidence="2" id="KW-1185">Reference proteome</keyword>
<name>A0A1B4XWZ9_9CAUD</name>
<evidence type="ECO:0000313" key="2">
    <source>
        <dbReference type="Proteomes" id="UP000224877"/>
    </source>
</evidence>
<sequence>MESNQTEIVVVSASLGSGKKWVGGIEYKQKVKNVVEKSKCYDTIEQNKSKRYRKSEMNKIKTNLNGTLSEDGSLVAYHMIVLNNKEDIENAENVLKDRIEQHVINIYERAKELMRNLES</sequence>
<proteinExistence type="predicted"/>